<protein>
    <recommendedName>
        <fullName evidence="5">PIN domain-containing protein</fullName>
    </recommendedName>
</protein>
<reference evidence="7" key="1">
    <citation type="journal article" date="2019" name="Int. J. Syst. Evol. Microbiol.">
        <title>The Global Catalogue of Microorganisms (GCM) 10K type strain sequencing project: providing services to taxonomists for standard genome sequencing and annotation.</title>
        <authorList>
            <consortium name="The Broad Institute Genomics Platform"/>
            <consortium name="The Broad Institute Genome Sequencing Center for Infectious Disease"/>
            <person name="Wu L."/>
            <person name="Ma J."/>
        </authorList>
    </citation>
    <scope>NUCLEOTIDE SEQUENCE [LARGE SCALE GENOMIC DNA]</scope>
    <source>
        <strain evidence="7">JCM 13929</strain>
    </source>
</reference>
<dbReference type="InterPro" id="IPR029060">
    <property type="entry name" value="PIN-like_dom_sf"/>
</dbReference>
<comment type="caution">
    <text evidence="6">The sequence shown here is derived from an EMBL/GenBank/DDBJ whole genome shotgun (WGS) entry which is preliminary data.</text>
</comment>
<organism evidence="6 7">
    <name type="scientific">Nonomuraea maheshkhaliensis</name>
    <dbReference type="NCBI Taxonomy" id="419590"/>
    <lineage>
        <taxon>Bacteria</taxon>
        <taxon>Bacillati</taxon>
        <taxon>Actinomycetota</taxon>
        <taxon>Actinomycetes</taxon>
        <taxon>Streptosporangiales</taxon>
        <taxon>Streptosporangiaceae</taxon>
        <taxon>Nonomuraea</taxon>
    </lineage>
</organism>
<dbReference type="EMBL" id="BAAAMU010000133">
    <property type="protein sequence ID" value="GAA1683404.1"/>
    <property type="molecule type" value="Genomic_DNA"/>
</dbReference>
<evidence type="ECO:0000256" key="1">
    <source>
        <dbReference type="ARBA" id="ARBA00022722"/>
    </source>
</evidence>
<keyword evidence="1" id="KW-0540">Nuclease</keyword>
<gene>
    <name evidence="6" type="ORF">GCM10009733_094870</name>
</gene>
<name>A0ABP4T7J6_9ACTN</name>
<dbReference type="CDD" id="cd09873">
    <property type="entry name" value="PIN_Pae0151-like"/>
    <property type="match status" value="1"/>
</dbReference>
<dbReference type="Gene3D" id="3.40.50.1010">
    <property type="entry name" value="5'-nuclease"/>
    <property type="match status" value="1"/>
</dbReference>
<feature type="domain" description="PIN" evidence="5">
    <location>
        <begin position="13"/>
        <end position="51"/>
    </location>
</feature>
<keyword evidence="2" id="KW-0479">Metal-binding</keyword>
<dbReference type="RefSeq" id="WP_346113653.1">
    <property type="nucleotide sequence ID" value="NZ_BAAAMU010000133.1"/>
</dbReference>
<dbReference type="SUPFAM" id="SSF88723">
    <property type="entry name" value="PIN domain-like"/>
    <property type="match status" value="1"/>
</dbReference>
<dbReference type="Proteomes" id="UP001500064">
    <property type="component" value="Unassembled WGS sequence"/>
</dbReference>
<keyword evidence="7" id="KW-1185">Reference proteome</keyword>
<evidence type="ECO:0000256" key="3">
    <source>
        <dbReference type="ARBA" id="ARBA00022801"/>
    </source>
</evidence>
<keyword evidence="4" id="KW-0460">Magnesium</keyword>
<proteinExistence type="predicted"/>
<evidence type="ECO:0000313" key="6">
    <source>
        <dbReference type="EMBL" id="GAA1683404.1"/>
    </source>
</evidence>
<sequence>MHVLQSEAPLPAEKLADRIRALRHNLTVYDAACIALAEALGCALVTTDAKLWSVCGHGAEVEVYPLTPS</sequence>
<keyword evidence="3" id="KW-0378">Hydrolase</keyword>
<dbReference type="InterPro" id="IPR002716">
    <property type="entry name" value="PIN_dom"/>
</dbReference>
<accession>A0ABP4T7J6</accession>
<evidence type="ECO:0000313" key="7">
    <source>
        <dbReference type="Proteomes" id="UP001500064"/>
    </source>
</evidence>
<evidence type="ECO:0000256" key="4">
    <source>
        <dbReference type="ARBA" id="ARBA00022842"/>
    </source>
</evidence>
<evidence type="ECO:0000256" key="2">
    <source>
        <dbReference type="ARBA" id="ARBA00022723"/>
    </source>
</evidence>
<dbReference type="Pfam" id="PF01850">
    <property type="entry name" value="PIN"/>
    <property type="match status" value="1"/>
</dbReference>
<dbReference type="InterPro" id="IPR044153">
    <property type="entry name" value="PIN_Pae0151-like"/>
</dbReference>
<evidence type="ECO:0000259" key="5">
    <source>
        <dbReference type="Pfam" id="PF01850"/>
    </source>
</evidence>